<dbReference type="InterPro" id="IPR014284">
    <property type="entry name" value="RNA_pol_sigma-70_dom"/>
</dbReference>
<dbReference type="SUPFAM" id="SSF88659">
    <property type="entry name" value="Sigma3 and sigma4 domains of RNA polymerase sigma factors"/>
    <property type="match status" value="1"/>
</dbReference>
<dbReference type="EMBL" id="SWBQ01000002">
    <property type="protein sequence ID" value="TKC07048.1"/>
    <property type="molecule type" value="Genomic_DNA"/>
</dbReference>
<keyword evidence="2" id="KW-0805">Transcription regulation</keyword>
<dbReference type="InterPro" id="IPR013324">
    <property type="entry name" value="RNA_pol_sigma_r3/r4-like"/>
</dbReference>
<dbReference type="GO" id="GO:0006352">
    <property type="term" value="P:DNA-templated transcription initiation"/>
    <property type="evidence" value="ECO:0007669"/>
    <property type="project" value="InterPro"/>
</dbReference>
<gene>
    <name evidence="7" type="ORF">FA047_07210</name>
</gene>
<evidence type="ECO:0000313" key="7">
    <source>
        <dbReference type="EMBL" id="TKC07048.1"/>
    </source>
</evidence>
<organism evidence="7 8">
    <name type="scientific">Pedobacter frigoris</name>
    <dbReference type="NCBI Taxonomy" id="2571272"/>
    <lineage>
        <taxon>Bacteria</taxon>
        <taxon>Pseudomonadati</taxon>
        <taxon>Bacteroidota</taxon>
        <taxon>Sphingobacteriia</taxon>
        <taxon>Sphingobacteriales</taxon>
        <taxon>Sphingobacteriaceae</taxon>
        <taxon>Pedobacter</taxon>
    </lineage>
</organism>
<keyword evidence="3" id="KW-0731">Sigma factor</keyword>
<evidence type="ECO:0000256" key="2">
    <source>
        <dbReference type="ARBA" id="ARBA00023015"/>
    </source>
</evidence>
<feature type="domain" description="RNA polymerase sigma-70 region 2" evidence="5">
    <location>
        <begin position="27"/>
        <end position="93"/>
    </location>
</feature>
<dbReference type="NCBIfam" id="TIGR02937">
    <property type="entry name" value="sigma70-ECF"/>
    <property type="match status" value="1"/>
</dbReference>
<dbReference type="GO" id="GO:0016987">
    <property type="term" value="F:sigma factor activity"/>
    <property type="evidence" value="ECO:0007669"/>
    <property type="project" value="UniProtKB-KW"/>
</dbReference>
<comment type="caution">
    <text evidence="7">The sequence shown here is derived from an EMBL/GenBank/DDBJ whole genome shotgun (WGS) entry which is preliminary data.</text>
</comment>
<protein>
    <submittedName>
        <fullName evidence="7">RNA polymerase sigma-70 factor</fullName>
    </submittedName>
</protein>
<keyword evidence="8" id="KW-1185">Reference proteome</keyword>
<dbReference type="SUPFAM" id="SSF88946">
    <property type="entry name" value="Sigma2 domain of RNA polymerase sigma factors"/>
    <property type="match status" value="1"/>
</dbReference>
<dbReference type="NCBIfam" id="TIGR02985">
    <property type="entry name" value="Sig70_bacteroi1"/>
    <property type="match status" value="1"/>
</dbReference>
<dbReference type="InterPro" id="IPR039425">
    <property type="entry name" value="RNA_pol_sigma-70-like"/>
</dbReference>
<name>A0A4V5NZF6_9SPHI</name>
<dbReference type="RefSeq" id="WP_136835321.1">
    <property type="nucleotide sequence ID" value="NZ_SWBQ01000002.1"/>
</dbReference>
<dbReference type="Pfam" id="PF04542">
    <property type="entry name" value="Sigma70_r2"/>
    <property type="match status" value="1"/>
</dbReference>
<keyword evidence="4" id="KW-0804">Transcription</keyword>
<dbReference type="PANTHER" id="PTHR43133">
    <property type="entry name" value="RNA POLYMERASE ECF-TYPE SIGMA FACTO"/>
    <property type="match status" value="1"/>
</dbReference>
<dbReference type="InterPro" id="IPR013249">
    <property type="entry name" value="RNA_pol_sigma70_r4_t2"/>
</dbReference>
<dbReference type="InterPro" id="IPR007627">
    <property type="entry name" value="RNA_pol_sigma70_r2"/>
</dbReference>
<dbReference type="OrthoDB" id="659569at2"/>
<evidence type="ECO:0000256" key="1">
    <source>
        <dbReference type="ARBA" id="ARBA00010641"/>
    </source>
</evidence>
<dbReference type="Gene3D" id="1.10.1740.10">
    <property type="match status" value="1"/>
</dbReference>
<evidence type="ECO:0000259" key="6">
    <source>
        <dbReference type="Pfam" id="PF08281"/>
    </source>
</evidence>
<evidence type="ECO:0000256" key="4">
    <source>
        <dbReference type="ARBA" id="ARBA00023163"/>
    </source>
</evidence>
<dbReference type="Gene3D" id="1.10.10.10">
    <property type="entry name" value="Winged helix-like DNA-binding domain superfamily/Winged helix DNA-binding domain"/>
    <property type="match status" value="1"/>
</dbReference>
<dbReference type="InterPro" id="IPR014327">
    <property type="entry name" value="RNA_pol_sigma70_bacteroid"/>
</dbReference>
<dbReference type="Proteomes" id="UP000307244">
    <property type="component" value="Unassembled WGS sequence"/>
</dbReference>
<dbReference type="AlphaFoldDB" id="A0A4V5NZF6"/>
<reference evidence="7 8" key="1">
    <citation type="submission" date="2019-04" db="EMBL/GenBank/DDBJ databases">
        <title>Pedobacter sp. RP-3-15 sp. nov., isolated from Arctic soil.</title>
        <authorList>
            <person name="Dahal R.H."/>
            <person name="Kim D.-U."/>
        </authorList>
    </citation>
    <scope>NUCLEOTIDE SEQUENCE [LARGE SCALE GENOMIC DNA]</scope>
    <source>
        <strain evidence="7 8">RP-3-15</strain>
    </source>
</reference>
<comment type="similarity">
    <text evidence="1">Belongs to the sigma-70 factor family. ECF subfamily.</text>
</comment>
<dbReference type="InterPro" id="IPR036388">
    <property type="entry name" value="WH-like_DNA-bd_sf"/>
</dbReference>
<evidence type="ECO:0000313" key="8">
    <source>
        <dbReference type="Proteomes" id="UP000307244"/>
    </source>
</evidence>
<accession>A0A4V5NZF6</accession>
<dbReference type="Pfam" id="PF08281">
    <property type="entry name" value="Sigma70_r4_2"/>
    <property type="match status" value="1"/>
</dbReference>
<proteinExistence type="inferred from homology"/>
<feature type="domain" description="RNA polymerase sigma factor 70 region 4 type 2" evidence="6">
    <location>
        <begin position="125"/>
        <end position="174"/>
    </location>
</feature>
<sequence length="192" mass="22320">MTGYRESTDLQLAALLSQGDRSAYTEIFERYSRVMYVYAKNLVRDKDEAEDMVQDVFTSLWDKSPRLELKGSLSSYLYSAVRYKFINLVAKKRVRTDYAEAFQLLIDEGDYNIDSYINEKELLALIEKEVAKLPEKMRKVFELSRNAGLSHNQIAQQLNLSEKTVKNHINHALKVLRGKFEVAFIMVYLLSK</sequence>
<dbReference type="InterPro" id="IPR013325">
    <property type="entry name" value="RNA_pol_sigma_r2"/>
</dbReference>
<dbReference type="GO" id="GO:0003677">
    <property type="term" value="F:DNA binding"/>
    <property type="evidence" value="ECO:0007669"/>
    <property type="project" value="InterPro"/>
</dbReference>
<evidence type="ECO:0000259" key="5">
    <source>
        <dbReference type="Pfam" id="PF04542"/>
    </source>
</evidence>
<dbReference type="PANTHER" id="PTHR43133:SF46">
    <property type="entry name" value="RNA POLYMERASE SIGMA-70 FACTOR ECF SUBFAMILY"/>
    <property type="match status" value="1"/>
</dbReference>
<evidence type="ECO:0000256" key="3">
    <source>
        <dbReference type="ARBA" id="ARBA00023082"/>
    </source>
</evidence>